<accession>A0A919RCU7</accession>
<gene>
    <name evidence="1" type="ORF">Ssi02_15730</name>
</gene>
<keyword evidence="2" id="KW-1185">Reference proteome</keyword>
<evidence type="ECO:0000313" key="1">
    <source>
        <dbReference type="EMBL" id="GII91342.1"/>
    </source>
</evidence>
<sequence length="94" mass="10610">MLDTQRSDLEVVQRLLWANRLTAVLTLPSTDSGDMPPPMELEVVVGVRKVATVVVGRRSRIFIVSMLPLKAGFHFTKPGDYRRVRHLIVSALQR</sequence>
<dbReference type="EMBL" id="BOOW01000009">
    <property type="protein sequence ID" value="GII91342.1"/>
    <property type="molecule type" value="Genomic_DNA"/>
</dbReference>
<organism evidence="1 2">
    <name type="scientific">Sinosporangium siamense</name>
    <dbReference type="NCBI Taxonomy" id="1367973"/>
    <lineage>
        <taxon>Bacteria</taxon>
        <taxon>Bacillati</taxon>
        <taxon>Actinomycetota</taxon>
        <taxon>Actinomycetes</taxon>
        <taxon>Streptosporangiales</taxon>
        <taxon>Streptosporangiaceae</taxon>
        <taxon>Sinosporangium</taxon>
    </lineage>
</organism>
<dbReference type="AlphaFoldDB" id="A0A919RCU7"/>
<proteinExistence type="predicted"/>
<reference evidence="1" key="1">
    <citation type="submission" date="2021-01" db="EMBL/GenBank/DDBJ databases">
        <title>Whole genome shotgun sequence of Sinosporangium siamense NBRC 109515.</title>
        <authorList>
            <person name="Komaki H."/>
            <person name="Tamura T."/>
        </authorList>
    </citation>
    <scope>NUCLEOTIDE SEQUENCE</scope>
    <source>
        <strain evidence="1">NBRC 109515</strain>
    </source>
</reference>
<protein>
    <submittedName>
        <fullName evidence="1">Uncharacterized protein</fullName>
    </submittedName>
</protein>
<evidence type="ECO:0000313" key="2">
    <source>
        <dbReference type="Proteomes" id="UP000606172"/>
    </source>
</evidence>
<name>A0A919RCU7_9ACTN</name>
<comment type="caution">
    <text evidence="1">The sequence shown here is derived from an EMBL/GenBank/DDBJ whole genome shotgun (WGS) entry which is preliminary data.</text>
</comment>
<dbReference type="Proteomes" id="UP000606172">
    <property type="component" value="Unassembled WGS sequence"/>
</dbReference>